<keyword evidence="3" id="KW-0472">Membrane</keyword>
<dbReference type="Gene3D" id="1.10.287.1490">
    <property type="match status" value="1"/>
</dbReference>
<feature type="region of interest" description="Disordered" evidence="2">
    <location>
        <begin position="1032"/>
        <end position="1104"/>
    </location>
</feature>
<protein>
    <submittedName>
        <fullName evidence="5">Coiled-coil domain-containing protein 136 isoform X3</fullName>
    </submittedName>
</protein>
<feature type="region of interest" description="Disordered" evidence="2">
    <location>
        <begin position="1"/>
        <end position="104"/>
    </location>
</feature>
<dbReference type="PANTHER" id="PTHR15715:SF26">
    <property type="entry name" value="COILED-COIL DOMAIN-CONTAINING PROTEIN 136"/>
    <property type="match status" value="1"/>
</dbReference>
<dbReference type="GO" id="GO:0007338">
    <property type="term" value="P:single fertilization"/>
    <property type="evidence" value="ECO:0007669"/>
    <property type="project" value="TreeGrafter"/>
</dbReference>
<dbReference type="CTD" id="64753"/>
<keyword evidence="1" id="KW-0175">Coiled coil</keyword>
<feature type="coiled-coil region" evidence="1">
    <location>
        <begin position="676"/>
        <end position="724"/>
    </location>
</feature>
<feature type="compositionally biased region" description="Gly residues" evidence="2">
    <location>
        <begin position="1"/>
        <end position="13"/>
    </location>
</feature>
<feature type="region of interest" description="Disordered" evidence="2">
    <location>
        <begin position="781"/>
        <end position="822"/>
    </location>
</feature>
<feature type="coiled-coil region" evidence="1">
    <location>
        <begin position="353"/>
        <end position="422"/>
    </location>
</feature>
<evidence type="ECO:0000313" key="5">
    <source>
        <dbReference type="RefSeq" id="XP_053754281.1"/>
    </source>
</evidence>
<evidence type="ECO:0000256" key="3">
    <source>
        <dbReference type="SAM" id="Phobius"/>
    </source>
</evidence>
<sequence length="1144" mass="131146">MEAGAGAGAGAAGAAGAAGWSCPGPGPTVTTLGSYEVSEGCERKKGQRWGSLERRGMQAMEGEVLLPALYEEEEEEEEEEEGVEEEEEQAQKGGSVGSLSASKHRGLSLTETELEELRAQVLQLVAELEETRELAGQHEDDSLELQGLLEDERLASAQQAEVFTKQIQQLQGELRSLREEISLLEREKESELKEIEQELHIAQAEIRNLRQAAEDSATEHESDIASLQEDLCRMQNELDDMERIRGEYEMEITSLRAEMEMKSSEPSNSLSVSDFSEMQEELQQLRERYRFLNEEYRALQESNSSLTGQLADLESERTRRATEKWLESQMVKNTMSAESQTSEMDFLEPDSETQLLRQQLLGAEEQMHDMQNKCKELCCELQELQHHRRTSEEEQKRLQRELKCAQNEVLRFQTSHNAAQNEELKTRLCALQQKYDASQDEQNELLKAQLQLQTELRQLKVMKSTAVESPSEKELMCRLQKLQLQYQHITCEKDKLLDVQRQLCGDLRYHEAEVQRLKDVVASFQESSEKNAEMHTQLQEMKRLYQSSKEELERQKHMYDQLEQDLLLCQQELKELKTTKPIPEDKGKCANKSQELLTKLQDLCELQLLYQGMQEEQKKLVRNQECVLREQSDLHEELHLFKEARFQEVFKNPDDSKLSKSSKCGPNKSKMIIAQIQALQGLYESTQTEQELLQQEQGRLLEERKRLQADLQLCLEEMQLLRVQSPSVNRSLESYQKTYGGMAASTEYDRKSYGSSVDDSESYHKSYGSTQASDESFLKSYDSSTSTHKTCDRNYSSSSRSSSSSSVTYKKSYGSSSSSDTCYKSYVSSIEDEPAEPEDVERCEDMVAKVLIKLQGVQAMYQLSQEEHDQLQERMKRLLERQKELKEELDACEKEFKECLESREKPVASSNDRNEIKELQAKLRELQLQYQASMDEQGRLLAVQEQLEGQLQCCQEELRQLKERSSVATETKGKNGNKNMNKNANGVKNKKVTKPSLDGSEYTCEDEKSLEVVLYYKANHTDLYDLTKEEVEEGKKETKEETKQESWEEVASQASDPAEVKSTEDKEGAYEESQEQGGKEEDNKDESDDACPEASEENSPLKLSENKKNMFGMWKPIVFLAIAAVALYVLPNMRPQESEFCLTE</sequence>
<feature type="transmembrane region" description="Helical" evidence="3">
    <location>
        <begin position="1111"/>
        <end position="1130"/>
    </location>
</feature>
<proteinExistence type="predicted"/>
<dbReference type="Proteomes" id="UP001165780">
    <property type="component" value="Unplaced"/>
</dbReference>
<evidence type="ECO:0000256" key="1">
    <source>
        <dbReference type="SAM" id="Coils"/>
    </source>
</evidence>
<name>A0A9W2V6J9_PANPR</name>
<feature type="compositionally biased region" description="Low complexity" evidence="2">
    <location>
        <begin position="974"/>
        <end position="987"/>
    </location>
</feature>
<dbReference type="GO" id="GO:0002080">
    <property type="term" value="C:acrosomal membrane"/>
    <property type="evidence" value="ECO:0007669"/>
    <property type="project" value="TreeGrafter"/>
</dbReference>
<keyword evidence="4" id="KW-1185">Reference proteome</keyword>
<dbReference type="GO" id="GO:0001675">
    <property type="term" value="P:acrosome assembly"/>
    <property type="evidence" value="ECO:0007669"/>
    <property type="project" value="TreeGrafter"/>
</dbReference>
<feature type="coiled-coil region" evidence="1">
    <location>
        <begin position="531"/>
        <end position="579"/>
    </location>
</feature>
<organism evidence="4 5">
    <name type="scientific">Panthera pardus</name>
    <name type="common">Leopard</name>
    <name type="synonym">Felis pardus</name>
    <dbReference type="NCBI Taxonomy" id="9691"/>
    <lineage>
        <taxon>Eukaryota</taxon>
        <taxon>Metazoa</taxon>
        <taxon>Chordata</taxon>
        <taxon>Craniata</taxon>
        <taxon>Vertebrata</taxon>
        <taxon>Euteleostomi</taxon>
        <taxon>Mammalia</taxon>
        <taxon>Eutheria</taxon>
        <taxon>Laurasiatheria</taxon>
        <taxon>Carnivora</taxon>
        <taxon>Feliformia</taxon>
        <taxon>Felidae</taxon>
        <taxon>Pantherinae</taxon>
        <taxon>Panthera</taxon>
    </lineage>
</organism>
<keyword evidence="3" id="KW-0812">Transmembrane</keyword>
<evidence type="ECO:0000256" key="2">
    <source>
        <dbReference type="SAM" id="MobiDB-lite"/>
    </source>
</evidence>
<dbReference type="PANTHER" id="PTHR15715">
    <property type="entry name" value="CENTROSOMAL PROTEIN OF 170 KDA"/>
    <property type="match status" value="1"/>
</dbReference>
<accession>A0A9W2V6J9</accession>
<keyword evidence="3" id="KW-1133">Transmembrane helix</keyword>
<dbReference type="GeneID" id="109268954"/>
<dbReference type="InterPro" id="IPR051176">
    <property type="entry name" value="Cent_Immune-Sig_Mod"/>
</dbReference>
<feature type="region of interest" description="Disordered" evidence="2">
    <location>
        <begin position="748"/>
        <end position="769"/>
    </location>
</feature>
<feature type="compositionally biased region" description="Acidic residues" evidence="2">
    <location>
        <begin position="1083"/>
        <end position="1096"/>
    </location>
</feature>
<reference evidence="5" key="1">
    <citation type="submission" date="2025-08" db="UniProtKB">
        <authorList>
            <consortium name="RefSeq"/>
        </authorList>
    </citation>
    <scope>IDENTIFICATION</scope>
    <source>
        <tissue evidence="5">Whole blood</tissue>
    </source>
</reference>
<dbReference type="AlphaFoldDB" id="A0A9W2V6J9"/>
<feature type="compositionally biased region" description="Basic and acidic residues" evidence="2">
    <location>
        <begin position="1058"/>
        <end position="1069"/>
    </location>
</feature>
<gene>
    <name evidence="5" type="primary">CCDC136</name>
</gene>
<feature type="coiled-coil region" evidence="1">
    <location>
        <begin position="160"/>
        <end position="316"/>
    </location>
</feature>
<dbReference type="RefSeq" id="XP_053754281.1">
    <property type="nucleotide sequence ID" value="XM_053898306.1"/>
</dbReference>
<feature type="compositionally biased region" description="Acidic residues" evidence="2">
    <location>
        <begin position="70"/>
        <end position="88"/>
    </location>
</feature>
<feature type="compositionally biased region" description="Low complexity" evidence="2">
    <location>
        <begin position="795"/>
        <end position="822"/>
    </location>
</feature>
<feature type="region of interest" description="Disordered" evidence="2">
    <location>
        <begin position="964"/>
        <end position="1004"/>
    </location>
</feature>
<feature type="compositionally biased region" description="Basic and acidic residues" evidence="2">
    <location>
        <begin position="1032"/>
        <end position="1046"/>
    </location>
</feature>
<evidence type="ECO:0000313" key="4">
    <source>
        <dbReference type="Proteomes" id="UP001165780"/>
    </source>
</evidence>